<evidence type="ECO:0000313" key="2">
    <source>
        <dbReference type="Proteomes" id="UP000310200"/>
    </source>
</evidence>
<keyword evidence="2" id="KW-1185">Reference proteome</keyword>
<evidence type="ECO:0000313" key="1">
    <source>
        <dbReference type="EMBL" id="TGZ47152.1"/>
    </source>
</evidence>
<sequence>MRATNRRLSSLNDVDRYRAIVDTKRTICFSHACENRMNETRREKKTRTRSTFAGIVRATESQPRKRASHRKHLYHRTGIYTFTLS</sequence>
<protein>
    <submittedName>
        <fullName evidence="1">Uncharacterized protein</fullName>
    </submittedName>
</protein>
<accession>A0A4S2KCW4</accession>
<dbReference type="EMBL" id="QBLH01002754">
    <property type="protein sequence ID" value="TGZ47152.1"/>
    <property type="molecule type" value="Genomic_DNA"/>
</dbReference>
<comment type="caution">
    <text evidence="1">The sequence shown here is derived from an EMBL/GenBank/DDBJ whole genome shotgun (WGS) entry which is preliminary data.</text>
</comment>
<organism evidence="1 2">
    <name type="scientific">Temnothorax longispinosus</name>
    <dbReference type="NCBI Taxonomy" id="300112"/>
    <lineage>
        <taxon>Eukaryota</taxon>
        <taxon>Metazoa</taxon>
        <taxon>Ecdysozoa</taxon>
        <taxon>Arthropoda</taxon>
        <taxon>Hexapoda</taxon>
        <taxon>Insecta</taxon>
        <taxon>Pterygota</taxon>
        <taxon>Neoptera</taxon>
        <taxon>Endopterygota</taxon>
        <taxon>Hymenoptera</taxon>
        <taxon>Apocrita</taxon>
        <taxon>Aculeata</taxon>
        <taxon>Formicoidea</taxon>
        <taxon>Formicidae</taxon>
        <taxon>Myrmicinae</taxon>
        <taxon>Temnothorax</taxon>
    </lineage>
</organism>
<proteinExistence type="predicted"/>
<dbReference type="AlphaFoldDB" id="A0A4S2KCW4"/>
<dbReference type="Proteomes" id="UP000310200">
    <property type="component" value="Unassembled WGS sequence"/>
</dbReference>
<gene>
    <name evidence="1" type="ORF">DBV15_06079</name>
</gene>
<reference evidence="1 2" key="1">
    <citation type="journal article" date="2019" name="Philos. Trans. R. Soc. Lond., B, Biol. Sci.">
        <title>Ant behaviour and brain gene expression of defending hosts depend on the ecological success of the intruding social parasite.</title>
        <authorList>
            <person name="Kaur R."/>
            <person name="Stoldt M."/>
            <person name="Jongepier E."/>
            <person name="Feldmeyer B."/>
            <person name="Menzel F."/>
            <person name="Bornberg-Bauer E."/>
            <person name="Foitzik S."/>
        </authorList>
    </citation>
    <scope>NUCLEOTIDE SEQUENCE [LARGE SCALE GENOMIC DNA]</scope>
    <source>
        <tissue evidence="1">Whole body</tissue>
    </source>
</reference>
<name>A0A4S2KCW4_9HYME</name>